<dbReference type="SMART" id="SM00360">
    <property type="entry name" value="RRM"/>
    <property type="match status" value="1"/>
</dbReference>
<feature type="region of interest" description="Disordered" evidence="3">
    <location>
        <begin position="751"/>
        <end position="897"/>
    </location>
</feature>
<dbReference type="Proteomes" id="UP000789595">
    <property type="component" value="Unassembled WGS sequence"/>
</dbReference>
<evidence type="ECO:0008006" key="8">
    <source>
        <dbReference type="Google" id="ProtNLM"/>
    </source>
</evidence>
<protein>
    <recommendedName>
        <fullName evidence="8">RRM domain-containing protein</fullName>
    </recommendedName>
</protein>
<dbReference type="GO" id="GO:0003723">
    <property type="term" value="F:RNA binding"/>
    <property type="evidence" value="ECO:0007669"/>
    <property type="project" value="UniProtKB-UniRule"/>
</dbReference>
<feature type="compositionally biased region" description="Low complexity" evidence="3">
    <location>
        <begin position="948"/>
        <end position="957"/>
    </location>
</feature>
<feature type="region of interest" description="Disordered" evidence="3">
    <location>
        <begin position="1100"/>
        <end position="1193"/>
    </location>
</feature>
<dbReference type="PRINTS" id="PR01217">
    <property type="entry name" value="PRICHEXTENSN"/>
</dbReference>
<gene>
    <name evidence="6" type="ORF">PECAL_6P07250</name>
</gene>
<organism evidence="6 7">
    <name type="scientific">Pelagomonas calceolata</name>
    <dbReference type="NCBI Taxonomy" id="35677"/>
    <lineage>
        <taxon>Eukaryota</taxon>
        <taxon>Sar</taxon>
        <taxon>Stramenopiles</taxon>
        <taxon>Ochrophyta</taxon>
        <taxon>Pelagophyceae</taxon>
        <taxon>Pelagomonadales</taxon>
        <taxon>Pelagomonadaceae</taxon>
        <taxon>Pelagomonas</taxon>
    </lineage>
</organism>
<feature type="compositionally biased region" description="Basic and acidic residues" evidence="3">
    <location>
        <begin position="865"/>
        <end position="877"/>
    </location>
</feature>
<reference evidence="6" key="1">
    <citation type="submission" date="2021-11" db="EMBL/GenBank/DDBJ databases">
        <authorList>
            <consortium name="Genoscope - CEA"/>
            <person name="William W."/>
        </authorList>
    </citation>
    <scope>NUCLEOTIDE SEQUENCE</scope>
</reference>
<feature type="region of interest" description="Disordered" evidence="3">
    <location>
        <begin position="722"/>
        <end position="741"/>
    </location>
</feature>
<dbReference type="Gene3D" id="3.30.70.330">
    <property type="match status" value="1"/>
</dbReference>
<accession>A0A8J2T268</accession>
<keyword evidence="1 2" id="KW-0694">RNA-binding</keyword>
<feature type="domain" description="RRM" evidence="4">
    <location>
        <begin position="977"/>
        <end position="1063"/>
    </location>
</feature>
<dbReference type="InterPro" id="IPR000504">
    <property type="entry name" value="RRM_dom"/>
</dbReference>
<dbReference type="Pfam" id="PF00076">
    <property type="entry name" value="RRM_1"/>
    <property type="match status" value="1"/>
</dbReference>
<dbReference type="Gene3D" id="3.90.70.10">
    <property type="entry name" value="Cysteine proteinases"/>
    <property type="match status" value="1"/>
</dbReference>
<keyword evidence="7" id="KW-1185">Reference proteome</keyword>
<name>A0A8J2T268_9STRA</name>
<dbReference type="SUPFAM" id="SSF54928">
    <property type="entry name" value="RNA-binding domain, RBD"/>
    <property type="match status" value="1"/>
</dbReference>
<dbReference type="InterPro" id="IPR052462">
    <property type="entry name" value="SLIRP/GR-RBP-like"/>
</dbReference>
<dbReference type="InterPro" id="IPR012677">
    <property type="entry name" value="Nucleotide-bd_a/b_plait_sf"/>
</dbReference>
<evidence type="ECO:0000259" key="5">
    <source>
        <dbReference type="PROSITE" id="PS50235"/>
    </source>
</evidence>
<feature type="compositionally biased region" description="Basic and acidic residues" evidence="3">
    <location>
        <begin position="794"/>
        <end position="819"/>
    </location>
</feature>
<feature type="compositionally biased region" description="Basic and acidic residues" evidence="3">
    <location>
        <begin position="767"/>
        <end position="784"/>
    </location>
</feature>
<feature type="compositionally biased region" description="Pro residues" evidence="3">
    <location>
        <begin position="1101"/>
        <end position="1164"/>
    </location>
</feature>
<dbReference type="PROSITE" id="PS50102">
    <property type="entry name" value="RRM"/>
    <property type="match status" value="1"/>
</dbReference>
<evidence type="ECO:0000256" key="2">
    <source>
        <dbReference type="PROSITE-ProRule" id="PRU00176"/>
    </source>
</evidence>
<feature type="compositionally biased region" description="Low complexity" evidence="3">
    <location>
        <begin position="1181"/>
        <end position="1193"/>
    </location>
</feature>
<dbReference type="PROSITE" id="PS50235">
    <property type="entry name" value="USP_3"/>
    <property type="match status" value="1"/>
</dbReference>
<dbReference type="OrthoDB" id="1546519at2759"/>
<evidence type="ECO:0000259" key="4">
    <source>
        <dbReference type="PROSITE" id="PS50102"/>
    </source>
</evidence>
<sequence>MGAMAKLKARIAELERKADALSVLRPREYLSSSLEFSNLVSRYNALAEAKAHIKFELAPIPGTAPLTMNLMMLFEVSLMRVAQTACDFFRKHDDAEEAAVMGEFRSALLTREAEPVEITLTVDGGAATPVLDAEAALLAEIPERPPREVTVRVTQPRVAEALAAPRCCLVIVEPETDCRLFPLDARALATPVAEFLMTSFLGEVDAGDERDTLLRELRQTIVVSAAHEKNADATPAGRALRTQLVTTFRSGKAKVTSSKLVRTDATLADATDAAAPLVVLHAISRVDSCAAHVTLTLRDHAMEATLPDLLLPQGAFPIPFQDLLDVYIQSSGRSSSAGARDAFSRETAAPLFKWVSAPTSMVQVSVNGGAPERIHTGLETIAAPEGLQVPQQVTRVAVDVIVSLLPTPGSRTPDQKFWLEPELPALVAASVAALEAGEDHPSKPWKKLEVLGKLGVEVATVELKWLGVLIALGTFPRPSRVAWGVEDPQLQTLNTLLNLRPGQRLDHSPACRRFLDEHCGGRGPGAQMDALRLLATKRLSLFLCGPRANLSHNLVNFVLENACKSPHPHAVTTALVFAYWVTETKGAGGFPFRGYKHKHADFDTTAAAFRRKVVEAVLSAGHDDHYADYGAGADRAKRSLTDLAVLWTAQSDPDARVCYEAAGAAGNALAAAVAARLGTESPATLKKLVRKYRLDDFATKHMETLPDGLTRLEAAVLRHAPDDGAAAAPRPKKEKQRVVVSRADAAAVSDSFALDDPGASGTLSKKKQAERDRKARDKEKEEKRRAKRKKADARRREQAEQEAAAREEAAREEAAREEAEQAAAAAASPAPAPVAADEPADEPADELADDAPLDAATPPDDGDWTDVRSRRERRAAADEPQAPAPAEDEAADPTTAALEAAELDWAAAQAARRAAADREAEAASLALARRLEAEDRAAAAAVPPPQAPAAAYGGAAPAVPPPKASGAEHGGGRRVARRFFVGALPKASVRGADLRAYFERFGAVSEAVVMFDRPTQRSRGFGFVTFVEESAARACAATHHHELHGTFIDVKEDEKYRDRYKTRICKYGPRCPYLRTGDCQYLHPEEEDYAATQARIEQYAPAPPAPAPPPAPPPPPRTAPPPPEPLPAWGAQPPPPPPLPISPVAPPPARAPPALPGLPGPPAWAAPTAPEAPWAPPPPSAWSAPSAPAPPADALWPATVEDPPAWEGVAARPRARSDSDFVVPEGLVDVERRSNCSLDAIIAVLSQSPTFRRELGDGAEAAAAQSDALRYLGDAFQASAEGSDAGVDAAVDGLRAALAKRSNDEAGEGVRSELATGGAHLDVAEVLGEVVAVLGTAKKCRSAALALRTRGHIHQQACRKCGHRNADFRDDVAFDELARSAPAAALVHAARSDGGSVADVFRDAHAHAAKSCDACRAQGACEVDVVLDHAAKALVLSLAWYSTDQEGDDVAALLELVWRDARLPAKRVFSSIGKVKFEVDLFAVAVFQNAHYTAFVRARDGSDSWTYHDRRSAVAVGSFANVVQQCRDGPMLPYLLFYDSLTAVPGA</sequence>
<dbReference type="PANTHER" id="PTHR48027">
    <property type="entry name" value="HETEROGENEOUS NUCLEAR RIBONUCLEOPROTEIN 87F-RELATED"/>
    <property type="match status" value="1"/>
</dbReference>
<dbReference type="EMBL" id="CAKKNE010000006">
    <property type="protein sequence ID" value="CAH0379124.1"/>
    <property type="molecule type" value="Genomic_DNA"/>
</dbReference>
<dbReference type="InterPro" id="IPR028889">
    <property type="entry name" value="USP"/>
</dbReference>
<dbReference type="InterPro" id="IPR035979">
    <property type="entry name" value="RBD_domain_sf"/>
</dbReference>
<evidence type="ECO:0000256" key="1">
    <source>
        <dbReference type="ARBA" id="ARBA00022884"/>
    </source>
</evidence>
<feature type="compositionally biased region" description="Acidic residues" evidence="3">
    <location>
        <begin position="838"/>
        <end position="852"/>
    </location>
</feature>
<feature type="domain" description="USP" evidence="5">
    <location>
        <begin position="1225"/>
        <end position="1541"/>
    </location>
</feature>
<evidence type="ECO:0000256" key="3">
    <source>
        <dbReference type="SAM" id="MobiDB-lite"/>
    </source>
</evidence>
<evidence type="ECO:0000313" key="6">
    <source>
        <dbReference type="EMBL" id="CAH0379124.1"/>
    </source>
</evidence>
<comment type="caution">
    <text evidence="6">The sequence shown here is derived from an EMBL/GenBank/DDBJ whole genome shotgun (WGS) entry which is preliminary data.</text>
</comment>
<proteinExistence type="predicted"/>
<feature type="compositionally biased region" description="Low complexity" evidence="3">
    <location>
        <begin position="821"/>
        <end position="837"/>
    </location>
</feature>
<feature type="region of interest" description="Disordered" evidence="3">
    <location>
        <begin position="945"/>
        <end position="971"/>
    </location>
</feature>
<evidence type="ECO:0000313" key="7">
    <source>
        <dbReference type="Proteomes" id="UP000789595"/>
    </source>
</evidence>